<evidence type="ECO:0000259" key="13">
    <source>
        <dbReference type="Pfam" id="PF02770"/>
    </source>
</evidence>
<dbReference type="OrthoDB" id="9765339at2"/>
<dbReference type="InterPro" id="IPR036250">
    <property type="entry name" value="AcylCo_DH-like_C"/>
</dbReference>
<dbReference type="GO" id="GO:0050660">
    <property type="term" value="F:flavin adenine dinucleotide binding"/>
    <property type="evidence" value="ECO:0007669"/>
    <property type="project" value="InterPro"/>
</dbReference>
<dbReference type="Gene3D" id="1.10.540.10">
    <property type="entry name" value="Acyl-CoA dehydrogenase/oxidase, N-terminal domain"/>
    <property type="match status" value="1"/>
</dbReference>
<dbReference type="Gene3D" id="2.40.110.10">
    <property type="entry name" value="Butyryl-CoA Dehydrogenase, subunit A, domain 2"/>
    <property type="match status" value="1"/>
</dbReference>
<dbReference type="SUPFAM" id="SSF56645">
    <property type="entry name" value="Acyl-CoA dehydrogenase NM domain-like"/>
    <property type="match status" value="1"/>
</dbReference>
<feature type="domain" description="Acyl-CoA oxidase/dehydrogenase middle" evidence="13">
    <location>
        <begin position="130"/>
        <end position="228"/>
    </location>
</feature>
<dbReference type="RefSeq" id="WP_106094347.1">
    <property type="nucleotide sequence ID" value="NZ_PVNL01000139.1"/>
</dbReference>
<dbReference type="InterPro" id="IPR009100">
    <property type="entry name" value="AcylCoA_DH/oxidase_NM_dom_sf"/>
</dbReference>
<dbReference type="PANTHER" id="PTHR42807">
    <property type="entry name" value="GLUTARYL-COA DEHYDROGENASE, MITOCHONDRIAL"/>
    <property type="match status" value="1"/>
</dbReference>
<keyword evidence="3 11" id="KW-0285">Flavoprotein</keyword>
<dbReference type="InterPro" id="IPR013786">
    <property type="entry name" value="AcylCoA_DH/ox_N"/>
</dbReference>
<dbReference type="Gene3D" id="1.20.140.10">
    <property type="entry name" value="Butyryl-CoA Dehydrogenase, subunit A, domain 3"/>
    <property type="match status" value="1"/>
</dbReference>
<evidence type="ECO:0000256" key="10">
    <source>
        <dbReference type="ARBA" id="ARBA00049493"/>
    </source>
</evidence>
<dbReference type="PROSITE" id="PS00072">
    <property type="entry name" value="ACYL_COA_DH_1"/>
    <property type="match status" value="1"/>
</dbReference>
<evidence type="ECO:0000256" key="9">
    <source>
        <dbReference type="ARBA" id="ARBA00039033"/>
    </source>
</evidence>
<gene>
    <name evidence="15" type="primary">mmgC_7</name>
    <name evidence="15" type="ORF">ENSA7_75740</name>
</gene>
<dbReference type="InterPro" id="IPR006089">
    <property type="entry name" value="Acyl-CoA_DH_CS"/>
</dbReference>
<evidence type="ECO:0000313" key="16">
    <source>
        <dbReference type="Proteomes" id="UP000238823"/>
    </source>
</evidence>
<dbReference type="PANTHER" id="PTHR42807:SF1">
    <property type="entry name" value="GLUTARYL-COA DEHYDROGENASE, MITOCHONDRIAL"/>
    <property type="match status" value="1"/>
</dbReference>
<evidence type="ECO:0000256" key="3">
    <source>
        <dbReference type="ARBA" id="ARBA00022630"/>
    </source>
</evidence>
<reference evidence="15 16" key="1">
    <citation type="submission" date="2018-03" db="EMBL/GenBank/DDBJ databases">
        <title>Draft Genome Sequences of the Obligatory Marine Myxobacteria Enhygromyxa salina SWB007.</title>
        <authorList>
            <person name="Poehlein A."/>
            <person name="Moghaddam J.A."/>
            <person name="Harms H."/>
            <person name="Alanjari M."/>
            <person name="Koenig G.M."/>
            <person name="Daniel R."/>
            <person name="Schaeberle T.F."/>
        </authorList>
    </citation>
    <scope>NUCLEOTIDE SEQUENCE [LARGE SCALE GENOMIC DNA]</scope>
    <source>
        <strain evidence="15 16">SWB007</strain>
    </source>
</reference>
<comment type="pathway">
    <text evidence="8">Amino-acid metabolism; tryptophan metabolism.</text>
</comment>
<evidence type="ECO:0000256" key="7">
    <source>
        <dbReference type="ARBA" id="ARBA00037899"/>
    </source>
</evidence>
<keyword evidence="6 11" id="KW-0560">Oxidoreductase</keyword>
<dbReference type="FunFam" id="2.40.110.10:FF:000008">
    <property type="entry name" value="Glutaryl-CoA dehydrogenase, mitochondrial"/>
    <property type="match status" value="1"/>
</dbReference>
<evidence type="ECO:0000259" key="14">
    <source>
        <dbReference type="Pfam" id="PF02771"/>
    </source>
</evidence>
<organism evidence="15 16">
    <name type="scientific">Enhygromyxa salina</name>
    <dbReference type="NCBI Taxonomy" id="215803"/>
    <lineage>
        <taxon>Bacteria</taxon>
        <taxon>Pseudomonadati</taxon>
        <taxon>Myxococcota</taxon>
        <taxon>Polyangia</taxon>
        <taxon>Nannocystales</taxon>
        <taxon>Nannocystaceae</taxon>
        <taxon>Enhygromyxa</taxon>
    </lineage>
</organism>
<feature type="domain" description="Acyl-CoA dehydrogenase/oxidase C-terminal" evidence="12">
    <location>
        <begin position="240"/>
        <end position="387"/>
    </location>
</feature>
<evidence type="ECO:0000256" key="1">
    <source>
        <dbReference type="ARBA" id="ARBA00001974"/>
    </source>
</evidence>
<dbReference type="InterPro" id="IPR009075">
    <property type="entry name" value="AcylCo_DH/oxidase_C"/>
</dbReference>
<dbReference type="AlphaFoldDB" id="A0A2S9XPG1"/>
<evidence type="ECO:0000256" key="4">
    <source>
        <dbReference type="ARBA" id="ARBA00022827"/>
    </source>
</evidence>
<comment type="cofactor">
    <cofactor evidence="1 11">
        <name>FAD</name>
        <dbReference type="ChEBI" id="CHEBI:57692"/>
    </cofactor>
</comment>
<proteinExistence type="inferred from homology"/>
<evidence type="ECO:0000313" key="15">
    <source>
        <dbReference type="EMBL" id="PRP94752.1"/>
    </source>
</evidence>
<evidence type="ECO:0000256" key="6">
    <source>
        <dbReference type="ARBA" id="ARBA00023002"/>
    </source>
</evidence>
<keyword evidence="4 11" id="KW-0274">FAD</keyword>
<dbReference type="EMBL" id="PVNL01000139">
    <property type="protein sequence ID" value="PRP94752.1"/>
    <property type="molecule type" value="Genomic_DNA"/>
</dbReference>
<name>A0A2S9XPG1_9BACT</name>
<feature type="domain" description="Acyl-CoA dehydrogenase/oxidase N-terminal" evidence="14">
    <location>
        <begin position="16"/>
        <end position="126"/>
    </location>
</feature>
<dbReference type="InterPro" id="IPR052033">
    <property type="entry name" value="Glutaryl-CoA_DH_mitochondrial"/>
</dbReference>
<evidence type="ECO:0000256" key="11">
    <source>
        <dbReference type="RuleBase" id="RU362125"/>
    </source>
</evidence>
<evidence type="ECO:0000256" key="5">
    <source>
        <dbReference type="ARBA" id="ARBA00022946"/>
    </source>
</evidence>
<keyword evidence="5" id="KW-0809">Transit peptide</keyword>
<comment type="pathway">
    <text evidence="7">Amino-acid metabolism; lysine degradation.</text>
</comment>
<dbReference type="InterPro" id="IPR037069">
    <property type="entry name" value="AcylCoA_DH/ox_N_sf"/>
</dbReference>
<evidence type="ECO:0000256" key="2">
    <source>
        <dbReference type="ARBA" id="ARBA00009347"/>
    </source>
</evidence>
<dbReference type="GO" id="GO:0033539">
    <property type="term" value="P:fatty acid beta-oxidation using acyl-CoA dehydrogenase"/>
    <property type="evidence" value="ECO:0007669"/>
    <property type="project" value="TreeGrafter"/>
</dbReference>
<accession>A0A2S9XPG1</accession>
<evidence type="ECO:0000259" key="12">
    <source>
        <dbReference type="Pfam" id="PF00441"/>
    </source>
</evidence>
<dbReference type="GO" id="GO:0046949">
    <property type="term" value="P:fatty-acyl-CoA biosynthetic process"/>
    <property type="evidence" value="ECO:0007669"/>
    <property type="project" value="TreeGrafter"/>
</dbReference>
<sequence>MDPRTYLLSIDHLLDDDERLTWKAARDFCQTRVMPVIEQHYEAGTFPKELIPEFAEMGFLGCSIEGYGCAGLNPVAYGTIMIELERVDSGIRSFCSVQTALAMYPISAYGTEEQKQRWLPRMAAGELIGCFGLTEPNSGSDPGSMRTHAKQDGEGGDYILSGQKMWITNSPIADLCVVWAQTLDHGSDTPVIRGFVVERGMAGLSTPETHGKLSLRASITGEIVLDEVRVPKDNMLPGVRGLKGPLSCLTQARYGIGWGAVGAAMDVYERARQYTLDRVQFGRPIAGFQLTQQKLVELHNEIGKGLLLAYHFGRLKQAGQLDPSQVSYLKRDNVRMAREAAQTARTMLGGNGIMGEFHIMRHLCNLETVFTYEGTHEIHTLAIGRALTGLSAFS</sequence>
<dbReference type="GO" id="GO:0000062">
    <property type="term" value="F:fatty-acyl-CoA binding"/>
    <property type="evidence" value="ECO:0007669"/>
    <property type="project" value="TreeGrafter"/>
</dbReference>
<dbReference type="InterPro" id="IPR006091">
    <property type="entry name" value="Acyl-CoA_Oxase/DH_mid-dom"/>
</dbReference>
<dbReference type="GO" id="GO:0004361">
    <property type="term" value="F:glutaryl-CoA dehydrogenase activity"/>
    <property type="evidence" value="ECO:0007669"/>
    <property type="project" value="UniProtKB-EC"/>
</dbReference>
<dbReference type="Pfam" id="PF00441">
    <property type="entry name" value="Acyl-CoA_dh_1"/>
    <property type="match status" value="1"/>
</dbReference>
<dbReference type="FunFam" id="1.10.540.10:FF:000026">
    <property type="entry name" value="Acyl-CoA dehydrogenase medium chain"/>
    <property type="match status" value="1"/>
</dbReference>
<evidence type="ECO:0000256" key="8">
    <source>
        <dbReference type="ARBA" id="ARBA00037927"/>
    </source>
</evidence>
<protein>
    <recommendedName>
        <fullName evidence="9">glutaryl-CoA dehydrogenase (ETF)</fullName>
        <ecNumber evidence="9">1.3.8.6</ecNumber>
    </recommendedName>
</protein>
<dbReference type="Pfam" id="PF02771">
    <property type="entry name" value="Acyl-CoA_dh_N"/>
    <property type="match status" value="1"/>
</dbReference>
<comment type="catalytic activity">
    <reaction evidence="10">
        <text>glutaryl-CoA + oxidized [electron-transfer flavoprotein] + 2 H(+) = (2E)-butenoyl-CoA + reduced [electron-transfer flavoprotein] + CO2</text>
        <dbReference type="Rhea" id="RHEA:13389"/>
        <dbReference type="Rhea" id="RHEA-COMP:10685"/>
        <dbReference type="Rhea" id="RHEA-COMP:10686"/>
        <dbReference type="ChEBI" id="CHEBI:15378"/>
        <dbReference type="ChEBI" id="CHEBI:16526"/>
        <dbReference type="ChEBI" id="CHEBI:57332"/>
        <dbReference type="ChEBI" id="CHEBI:57378"/>
        <dbReference type="ChEBI" id="CHEBI:57692"/>
        <dbReference type="ChEBI" id="CHEBI:58307"/>
        <dbReference type="EC" id="1.3.8.6"/>
    </reaction>
</comment>
<comment type="similarity">
    <text evidence="2 11">Belongs to the acyl-CoA dehydrogenase family.</text>
</comment>
<dbReference type="InterPro" id="IPR046373">
    <property type="entry name" value="Acyl-CoA_Oxase/DH_mid-dom_sf"/>
</dbReference>
<dbReference type="Pfam" id="PF02770">
    <property type="entry name" value="Acyl-CoA_dh_M"/>
    <property type="match status" value="1"/>
</dbReference>
<dbReference type="SUPFAM" id="SSF47203">
    <property type="entry name" value="Acyl-CoA dehydrogenase C-terminal domain-like"/>
    <property type="match status" value="1"/>
</dbReference>
<dbReference type="Proteomes" id="UP000238823">
    <property type="component" value="Unassembled WGS sequence"/>
</dbReference>
<dbReference type="EC" id="1.3.8.6" evidence="9"/>
<comment type="caution">
    <text evidence="15">The sequence shown here is derived from an EMBL/GenBank/DDBJ whole genome shotgun (WGS) entry which is preliminary data.</text>
</comment>